<dbReference type="RefSeq" id="WP_147365654.1">
    <property type="nucleotide sequence ID" value="NZ_JACOOZ010000008.1"/>
</dbReference>
<feature type="chain" id="PRO_5046777073" evidence="2">
    <location>
        <begin position="36"/>
        <end position="609"/>
    </location>
</feature>
<feature type="signal peptide" evidence="2">
    <location>
        <begin position="1"/>
        <end position="35"/>
    </location>
</feature>
<feature type="region of interest" description="Disordered" evidence="1">
    <location>
        <begin position="251"/>
        <end position="294"/>
    </location>
</feature>
<organism evidence="3 4">
    <name type="scientific">Eubacterium segne</name>
    <dbReference type="NCBI Taxonomy" id="2763045"/>
    <lineage>
        <taxon>Bacteria</taxon>
        <taxon>Bacillati</taxon>
        <taxon>Bacillota</taxon>
        <taxon>Clostridia</taxon>
        <taxon>Eubacteriales</taxon>
        <taxon>Eubacteriaceae</taxon>
        <taxon>Eubacterium</taxon>
    </lineage>
</organism>
<comment type="caution">
    <text evidence="3">The sequence shown here is derived from an EMBL/GenBank/DDBJ whole genome shotgun (WGS) entry which is preliminary data.</text>
</comment>
<gene>
    <name evidence="3" type="ORF">H8S00_11500</name>
</gene>
<reference evidence="3 4" key="1">
    <citation type="submission" date="2020-08" db="EMBL/GenBank/DDBJ databases">
        <title>Genome public.</title>
        <authorList>
            <person name="Liu C."/>
            <person name="Sun Q."/>
        </authorList>
    </citation>
    <scope>NUCLEOTIDE SEQUENCE [LARGE SCALE GENOMIC DNA]</scope>
    <source>
        <strain evidence="3 4">BX4</strain>
    </source>
</reference>
<evidence type="ECO:0000256" key="2">
    <source>
        <dbReference type="SAM" id="SignalP"/>
    </source>
</evidence>
<proteinExistence type="predicted"/>
<accession>A0ABR7F4P9</accession>
<sequence length="609" mass="64493">MSYRKEYMMKLSNSMKKFFAYVCAIAMVVSSMAFYGQTSVEASGSAAVEGKIYTVTDGDATIVGFTCQGIFDKARIHFAWGTEVDAASITTTVNGKSVKIDGTNAHGMFIPLSEVSTLAVGEYQIVVSATATENSATVTGNATLKIEDEGETTTRDPSVKVWKDLGDGFSYDDSTTASVINIQQPDWSPEKGIYVNVPAGISSVAVNGKTGDEVAKIQGAGVIVFISAMTKKTNTVEIEYAGGKATVIVKNENGTDGGDTPIETPTEKPTETPTEKPTETPTEKPTETPTTQPTGEANWVEIAGSDDTASYYYDKANMTVNEVVSIQQPGWSPAMGIYMNVPSGISEVSVNGVKENVATIQGAGVIVYLSALTQEINEVEITHALGTAKVSIKKVEKAQTVKHSVTINGNKVAEVEDGSTYTLGDAQYGYYTDGKIYKPGTVLTITGDIALTSIDSLSVDMANGAAIKLSTPAGLKFQAKVSSNNGEAVKSDAIKEGMLITANDIYENNSSALDLTSPYAMLNIVNEGWFDESAMTYCGAVANISEANYTRDFIARAYVTITYTDNTSVTVYSGMSQTRSVSYVASAVKAAGYPGIAASEIPVVDSFIK</sequence>
<keyword evidence="4" id="KW-1185">Reference proteome</keyword>
<feature type="compositionally biased region" description="Basic and acidic residues" evidence="1">
    <location>
        <begin position="265"/>
        <end position="286"/>
    </location>
</feature>
<dbReference type="EMBL" id="JACOOZ010000008">
    <property type="protein sequence ID" value="MBC5668594.1"/>
    <property type="molecule type" value="Genomic_DNA"/>
</dbReference>
<evidence type="ECO:0000256" key="1">
    <source>
        <dbReference type="SAM" id="MobiDB-lite"/>
    </source>
</evidence>
<dbReference type="Proteomes" id="UP000597877">
    <property type="component" value="Unassembled WGS sequence"/>
</dbReference>
<name>A0ABR7F4P9_9FIRM</name>
<evidence type="ECO:0000313" key="3">
    <source>
        <dbReference type="EMBL" id="MBC5668594.1"/>
    </source>
</evidence>
<keyword evidence="2" id="KW-0732">Signal</keyword>
<evidence type="ECO:0000313" key="4">
    <source>
        <dbReference type="Proteomes" id="UP000597877"/>
    </source>
</evidence>
<protein>
    <submittedName>
        <fullName evidence="3">Uncharacterized protein</fullName>
    </submittedName>
</protein>